<evidence type="ECO:0000313" key="2">
    <source>
        <dbReference type="Proteomes" id="UP001043456"/>
    </source>
</evidence>
<dbReference type="OrthoDB" id="4227485at2759"/>
<dbReference type="RefSeq" id="XP_043163512.1">
    <property type="nucleotide sequence ID" value="XM_043307577.1"/>
</dbReference>
<dbReference type="EMBL" id="BHVY01000012">
    <property type="protein sequence ID" value="GIJ92766.1"/>
    <property type="molecule type" value="Genomic_DNA"/>
</dbReference>
<dbReference type="Proteomes" id="UP001043456">
    <property type="component" value="Unassembled WGS sequence"/>
</dbReference>
<dbReference type="GeneID" id="67000656"/>
<accession>A0A9P3BSB2</accession>
<comment type="caution">
    <text evidence="1">The sequence shown here is derived from an EMBL/GenBank/DDBJ whole genome shotgun (WGS) entry which is preliminary data.</text>
</comment>
<dbReference type="AlphaFoldDB" id="A0A9P3BSB2"/>
<organism evidence="1 2">
    <name type="scientific">Aspergillus pseudoviridinutans</name>
    <dbReference type="NCBI Taxonomy" id="1517512"/>
    <lineage>
        <taxon>Eukaryota</taxon>
        <taxon>Fungi</taxon>
        <taxon>Dikarya</taxon>
        <taxon>Ascomycota</taxon>
        <taxon>Pezizomycotina</taxon>
        <taxon>Eurotiomycetes</taxon>
        <taxon>Eurotiomycetidae</taxon>
        <taxon>Eurotiales</taxon>
        <taxon>Aspergillaceae</taxon>
        <taxon>Aspergillus</taxon>
        <taxon>Aspergillus subgen. Fumigati</taxon>
    </lineage>
</organism>
<feature type="non-terminal residue" evidence="1">
    <location>
        <position position="91"/>
    </location>
</feature>
<evidence type="ECO:0000313" key="1">
    <source>
        <dbReference type="EMBL" id="GIJ92766.1"/>
    </source>
</evidence>
<sequence>MQSSRQARIESEEKALETYRKQRYHGSARVRLDCLTFEKGFSHLMDDGSNAMRLERILELQGCLRINRDYHVPVLVDAADWGHRISLCQID</sequence>
<name>A0A9P3BSB2_9EURO</name>
<proteinExistence type="predicted"/>
<protein>
    <submittedName>
        <fullName evidence="1">Uncharacterized protein</fullName>
    </submittedName>
</protein>
<keyword evidence="2" id="KW-1185">Reference proteome</keyword>
<gene>
    <name evidence="1" type="ORF">Asppvi_002044</name>
</gene>
<reference evidence="1 2" key="1">
    <citation type="submission" date="2018-10" db="EMBL/GenBank/DDBJ databases">
        <title>Pan-genome distribution and transcriptional activeness of fungal secondary metabolism genes in Aspergillus section Fumigati.</title>
        <authorList>
            <person name="Takahashi H."/>
            <person name="Umemura M."/>
            <person name="Ninomiya A."/>
            <person name="Kusuya Y."/>
            <person name="Urayama S."/>
            <person name="Shimizu M."/>
            <person name="Watanabe A."/>
            <person name="Kamei K."/>
            <person name="Yaguchi T."/>
            <person name="Hagiwara D."/>
        </authorList>
    </citation>
    <scope>NUCLEOTIDE SEQUENCE [LARGE SCALE GENOMIC DNA]</scope>
    <source>
        <strain evidence="1 2">IFM 55266</strain>
    </source>
</reference>